<keyword evidence="2" id="KW-1015">Disulfide bond</keyword>
<keyword evidence="4" id="KW-0812">Transmembrane</keyword>
<feature type="compositionally biased region" description="Polar residues" evidence="3">
    <location>
        <begin position="559"/>
        <end position="597"/>
    </location>
</feature>
<keyword evidence="4" id="KW-1133">Transmembrane helix</keyword>
<feature type="compositionally biased region" description="Polar residues" evidence="3">
    <location>
        <begin position="445"/>
        <end position="463"/>
    </location>
</feature>
<feature type="transmembrane region" description="Helical" evidence="4">
    <location>
        <begin position="172"/>
        <end position="191"/>
    </location>
</feature>
<feature type="disulfide bond" evidence="2">
    <location>
        <begin position="137"/>
        <end position="146"/>
    </location>
</feature>
<gene>
    <name evidence="6" type="ORF">OTU49_004463</name>
</gene>
<feature type="non-terminal residue" evidence="6">
    <location>
        <position position="1"/>
    </location>
</feature>
<dbReference type="EMBL" id="JARKIK010000042">
    <property type="protein sequence ID" value="KAK8737394.1"/>
    <property type="molecule type" value="Genomic_DNA"/>
</dbReference>
<evidence type="ECO:0000256" key="3">
    <source>
        <dbReference type="SAM" id="MobiDB-lite"/>
    </source>
</evidence>
<reference evidence="6 7" key="1">
    <citation type="journal article" date="2024" name="BMC Genomics">
        <title>Genome assembly of redclaw crayfish (Cherax quadricarinatus) provides insights into its immune adaptation and hypoxia tolerance.</title>
        <authorList>
            <person name="Liu Z."/>
            <person name="Zheng J."/>
            <person name="Li H."/>
            <person name="Fang K."/>
            <person name="Wang S."/>
            <person name="He J."/>
            <person name="Zhou D."/>
            <person name="Weng S."/>
            <person name="Chi M."/>
            <person name="Gu Z."/>
            <person name="He J."/>
            <person name="Li F."/>
            <person name="Wang M."/>
        </authorList>
    </citation>
    <scope>NUCLEOTIDE SEQUENCE [LARGE SCALE GENOMIC DNA]</scope>
    <source>
        <strain evidence="6">ZL_2023a</strain>
    </source>
</reference>
<dbReference type="PROSITE" id="PS50026">
    <property type="entry name" value="EGF_3"/>
    <property type="match status" value="1"/>
</dbReference>
<dbReference type="SMART" id="SM00608">
    <property type="entry name" value="ACR"/>
    <property type="match status" value="1"/>
</dbReference>
<evidence type="ECO:0000256" key="4">
    <source>
        <dbReference type="SAM" id="Phobius"/>
    </source>
</evidence>
<dbReference type="AlphaFoldDB" id="A0AAW0XAQ8"/>
<dbReference type="PROSITE" id="PS01186">
    <property type="entry name" value="EGF_2"/>
    <property type="match status" value="1"/>
</dbReference>
<name>A0AAW0XAQ8_CHEQU</name>
<keyword evidence="4" id="KW-0472">Membrane</keyword>
<feature type="region of interest" description="Disordered" evidence="3">
    <location>
        <begin position="268"/>
        <end position="292"/>
    </location>
</feature>
<dbReference type="Proteomes" id="UP001445076">
    <property type="component" value="Unassembled WGS sequence"/>
</dbReference>
<dbReference type="Gene3D" id="2.10.25.10">
    <property type="entry name" value="Laminin"/>
    <property type="match status" value="1"/>
</dbReference>
<protein>
    <recommendedName>
        <fullName evidence="5">EGF-like domain-containing protein</fullName>
    </recommendedName>
</protein>
<dbReference type="InterPro" id="IPR000742">
    <property type="entry name" value="EGF"/>
</dbReference>
<evidence type="ECO:0000313" key="7">
    <source>
        <dbReference type="Proteomes" id="UP001445076"/>
    </source>
</evidence>
<evidence type="ECO:0000256" key="2">
    <source>
        <dbReference type="PROSITE-ProRule" id="PRU00076"/>
    </source>
</evidence>
<comment type="caution">
    <text evidence="6">The sequence shown here is derived from an EMBL/GenBank/DDBJ whole genome shotgun (WGS) entry which is preliminary data.</text>
</comment>
<dbReference type="InterPro" id="IPR006586">
    <property type="entry name" value="ADAM_Cys-rich"/>
</dbReference>
<sequence>GATASVASPRCYENNRKGSSLGNCGVTSTSKTELRPCGTQDTFCGTLQCRLPKNEEPKLPGGGYVHGFWTINEDICRFIYSSSEAHPSLWLTPDGAHCGSNKMCVNQRCVEIAAPDGDCRDGCSGRGVCNNRGHCHCDPGFAPPDCSSLGPGGSIDSGEAKIRRDVNPLVEAMYILGLLLAAIVIILCCLWSRVKSWWEREGQGSCTPCCTACVNSCCCPLMDKLIHWILTVRLFKKERKRTGEVSRVPEETNKMICDVDLDFKSSPHAQGQVRLPSHSPPIYPKSGEGERPTYVQSISADSGCVVDIEEGSTKPAFTSQMSMTSLITVFRRIGSRSSKAPSEKENQRSRAFGSQKSMPLSRFVVDPLAGNGNSRQGTPPSDSLKTDFHRSVSTDVTFNARGRPEGAPPPPPNKLKPHKSVESLMNGSKVSKSPFMQLEKEDQPVKSNSSNKIANSGILNGKTNPREKKTPLMPPDKACTPQRTSPARAAPSIPTKRTPPDDTKRPLMPPGKGNTVVLADVANTRSKAPFAHRPTVEERTSPPVVPMPLQHSKTAGPPKQSNMGPRKQLNVSPPKSQGTGWQSRHQESVSVHATSGKNVKELARRL</sequence>
<dbReference type="GO" id="GO:0008237">
    <property type="term" value="F:metallopeptidase activity"/>
    <property type="evidence" value="ECO:0007669"/>
    <property type="project" value="UniProtKB-KW"/>
</dbReference>
<feature type="region of interest" description="Disordered" evidence="3">
    <location>
        <begin position="334"/>
        <end position="606"/>
    </location>
</feature>
<feature type="disulfide bond" evidence="2">
    <location>
        <begin position="119"/>
        <end position="129"/>
    </location>
</feature>
<keyword evidence="1" id="KW-0378">Hydrolase</keyword>
<dbReference type="PANTHER" id="PTHR11905">
    <property type="entry name" value="ADAM A DISINTEGRIN AND METALLOPROTEASE DOMAIN"/>
    <property type="match status" value="1"/>
</dbReference>
<organism evidence="6 7">
    <name type="scientific">Cherax quadricarinatus</name>
    <name type="common">Australian red claw crayfish</name>
    <dbReference type="NCBI Taxonomy" id="27406"/>
    <lineage>
        <taxon>Eukaryota</taxon>
        <taxon>Metazoa</taxon>
        <taxon>Ecdysozoa</taxon>
        <taxon>Arthropoda</taxon>
        <taxon>Crustacea</taxon>
        <taxon>Multicrustacea</taxon>
        <taxon>Malacostraca</taxon>
        <taxon>Eumalacostraca</taxon>
        <taxon>Eucarida</taxon>
        <taxon>Decapoda</taxon>
        <taxon>Pleocyemata</taxon>
        <taxon>Astacidea</taxon>
        <taxon>Parastacoidea</taxon>
        <taxon>Parastacidae</taxon>
        <taxon>Cherax</taxon>
    </lineage>
</organism>
<proteinExistence type="predicted"/>
<evidence type="ECO:0000259" key="5">
    <source>
        <dbReference type="PROSITE" id="PS50026"/>
    </source>
</evidence>
<keyword evidence="7" id="KW-1185">Reference proteome</keyword>
<evidence type="ECO:0000256" key="1">
    <source>
        <dbReference type="ARBA" id="ARBA00023049"/>
    </source>
</evidence>
<feature type="domain" description="EGF-like" evidence="5">
    <location>
        <begin position="115"/>
        <end position="147"/>
    </location>
</feature>
<accession>A0AAW0XAQ8</accession>
<dbReference type="PANTHER" id="PTHR11905:SF159">
    <property type="entry name" value="ADAM METALLOPROTEASE"/>
    <property type="match status" value="1"/>
</dbReference>
<evidence type="ECO:0000313" key="6">
    <source>
        <dbReference type="EMBL" id="KAK8737394.1"/>
    </source>
</evidence>
<keyword evidence="1" id="KW-0645">Protease</keyword>
<comment type="caution">
    <text evidence="2">Lacks conserved residue(s) required for the propagation of feature annotation.</text>
</comment>
<keyword evidence="1" id="KW-0482">Metalloprotease</keyword>
<feature type="non-terminal residue" evidence="6">
    <location>
        <position position="606"/>
    </location>
</feature>
<feature type="compositionally biased region" description="Polar residues" evidence="3">
    <location>
        <begin position="371"/>
        <end position="383"/>
    </location>
</feature>
<keyword evidence="2" id="KW-0245">EGF-like domain</keyword>